<evidence type="ECO:0008006" key="5">
    <source>
        <dbReference type="Google" id="ProtNLM"/>
    </source>
</evidence>
<comment type="similarity">
    <text evidence="1">Belongs to the membrane-bound acyltransferase family.</text>
</comment>
<keyword evidence="2" id="KW-0812">Transmembrane</keyword>
<evidence type="ECO:0000256" key="2">
    <source>
        <dbReference type="SAM" id="Phobius"/>
    </source>
</evidence>
<dbReference type="GO" id="GO:0016746">
    <property type="term" value="F:acyltransferase activity"/>
    <property type="evidence" value="ECO:0007669"/>
    <property type="project" value="UniProtKB-KW"/>
</dbReference>
<feature type="transmembrane region" description="Helical" evidence="2">
    <location>
        <begin position="377"/>
        <end position="398"/>
    </location>
</feature>
<evidence type="ECO:0000313" key="3">
    <source>
        <dbReference type="EMBL" id="RXK16390.1"/>
    </source>
</evidence>
<feature type="transmembrane region" description="Helical" evidence="2">
    <location>
        <begin position="149"/>
        <end position="166"/>
    </location>
</feature>
<gene>
    <name evidence="3" type="ORF">CP985_03570</name>
</gene>
<feature type="transmembrane region" description="Helical" evidence="2">
    <location>
        <begin position="335"/>
        <end position="355"/>
    </location>
</feature>
<dbReference type="InterPro" id="IPR024194">
    <property type="entry name" value="Ac/AlaTfrase_AlgI/DltB"/>
</dbReference>
<name>A0AAX2AIK0_9BACT</name>
<dbReference type="AlphaFoldDB" id="A0AAX2AIK0"/>
<dbReference type="EMBL" id="NXID01000009">
    <property type="protein sequence ID" value="RXK16390.1"/>
    <property type="molecule type" value="Genomic_DNA"/>
</dbReference>
<feature type="transmembrane region" description="Helical" evidence="2">
    <location>
        <begin position="15"/>
        <end position="33"/>
    </location>
</feature>
<feature type="transmembrane region" description="Helical" evidence="2">
    <location>
        <begin position="115"/>
        <end position="133"/>
    </location>
</feature>
<dbReference type="KEGG" id="amyt:AMYT_2279"/>
<protein>
    <recommendedName>
        <fullName evidence="5">Membrane-bound O-acyl transferase, MBOAT family</fullName>
    </recommendedName>
</protein>
<feature type="transmembrane region" description="Helical" evidence="2">
    <location>
        <begin position="295"/>
        <end position="314"/>
    </location>
</feature>
<sequence>MAASYFFYGAWRIDFLLLLVISTLTDFILSIFIEKEKSAYIRKVLLIVSLSINLGLLFIFKYIGVIINFIIGIISFENFSEIDIILPLGISFYTFQTISYTVDVYRKRIPAEKHIGYYALYVAFFPQLLAGPIERASMLLKQFKIPKKINFTGIKIGYGLILFGLFKKIVIADSIDEYFDPIRLNPQTYNAFDVFLAAPATIYQYYCDLSGYADIAIGSALLLGIQLSQNFDRPFAATSTRKFWYKWHITVTSWFRDYLLRQFTTKDKRSVTTIRPMPLILTGLLIGLWHGAQLGWIIAGISVGVLSILESRWIKWKVKYKITPKNRFQRRIFDWIGRFYVWIIVFFVIGFPLTWENFNNIQAVINQFILFLPTDIFQWKFSFISSKIIILIIILELWQWLNEQKKIKQIKEAVPFELWWFFQLFFLIFILNFAVYGKPGFLYFKF</sequence>
<dbReference type="PANTHER" id="PTHR13285:SF18">
    <property type="entry name" value="PROTEIN-CYSTEINE N-PALMITOYLTRANSFERASE RASP"/>
    <property type="match status" value="1"/>
</dbReference>
<keyword evidence="4" id="KW-1185">Reference proteome</keyword>
<dbReference type="InterPro" id="IPR051085">
    <property type="entry name" value="MB_O-acyltransferase"/>
</dbReference>
<evidence type="ECO:0000256" key="1">
    <source>
        <dbReference type="PIRNR" id="PIRNR016636"/>
    </source>
</evidence>
<keyword evidence="1" id="KW-0012">Acyltransferase</keyword>
<dbReference type="PIRSF" id="PIRSF016636">
    <property type="entry name" value="AlgI_DltB"/>
    <property type="match status" value="1"/>
</dbReference>
<comment type="caution">
    <text evidence="3">The sequence shown here is derived from an EMBL/GenBank/DDBJ whole genome shotgun (WGS) entry which is preliminary data.</text>
</comment>
<proteinExistence type="inferred from homology"/>
<dbReference type="GO" id="GO:0005886">
    <property type="term" value="C:plasma membrane"/>
    <property type="evidence" value="ECO:0007669"/>
    <property type="project" value="UniProtKB-UniRule"/>
</dbReference>
<reference evidence="3 4" key="1">
    <citation type="submission" date="2017-09" db="EMBL/GenBank/DDBJ databases">
        <title>Genomics of the genus Arcobacter.</title>
        <authorList>
            <person name="Perez-Cataluna A."/>
            <person name="Figueras M.J."/>
            <person name="Salas-Masso N."/>
        </authorList>
    </citation>
    <scope>NUCLEOTIDE SEQUENCE [LARGE SCALE GENOMIC DNA]</scope>
    <source>
        <strain evidence="3 4">CECT 7386</strain>
    </source>
</reference>
<feature type="transmembrane region" description="Helical" evidence="2">
    <location>
        <begin position="418"/>
        <end position="436"/>
    </location>
</feature>
<dbReference type="InterPro" id="IPR028362">
    <property type="entry name" value="AlgI"/>
</dbReference>
<dbReference type="GO" id="GO:0042121">
    <property type="term" value="P:alginic acid biosynthetic process"/>
    <property type="evidence" value="ECO:0007669"/>
    <property type="project" value="InterPro"/>
</dbReference>
<feature type="transmembrane region" description="Helical" evidence="2">
    <location>
        <begin position="84"/>
        <end position="103"/>
    </location>
</feature>
<evidence type="ECO:0000313" key="4">
    <source>
        <dbReference type="Proteomes" id="UP000290092"/>
    </source>
</evidence>
<feature type="transmembrane region" description="Helical" evidence="2">
    <location>
        <begin position="45"/>
        <end position="72"/>
    </location>
</feature>
<keyword evidence="1 2" id="KW-0472">Membrane</keyword>
<keyword evidence="1" id="KW-0808">Transferase</keyword>
<organism evidence="3 4">
    <name type="scientific">Malaciobacter mytili LMG 24559</name>
    <dbReference type="NCBI Taxonomy" id="1032238"/>
    <lineage>
        <taxon>Bacteria</taxon>
        <taxon>Pseudomonadati</taxon>
        <taxon>Campylobacterota</taxon>
        <taxon>Epsilonproteobacteria</taxon>
        <taxon>Campylobacterales</taxon>
        <taxon>Arcobacteraceae</taxon>
        <taxon>Malaciobacter</taxon>
    </lineage>
</organism>
<keyword evidence="1" id="KW-1003">Cell membrane</keyword>
<dbReference type="Proteomes" id="UP000290092">
    <property type="component" value="Unassembled WGS sequence"/>
</dbReference>
<keyword evidence="2" id="KW-1133">Transmembrane helix</keyword>
<accession>A0AAX2AIK0</accession>
<dbReference type="PIRSF" id="PIRSF500217">
    <property type="entry name" value="AlgI"/>
    <property type="match status" value="1"/>
</dbReference>
<dbReference type="PANTHER" id="PTHR13285">
    <property type="entry name" value="ACYLTRANSFERASE"/>
    <property type="match status" value="1"/>
</dbReference>
<feature type="transmembrane region" description="Helical" evidence="2">
    <location>
        <begin position="271"/>
        <end position="289"/>
    </location>
</feature>